<protein>
    <submittedName>
        <fullName evidence="2">Uncharacterized protein</fullName>
    </submittedName>
</protein>
<dbReference type="HOGENOM" id="CLU_2349453_0_0_1"/>
<dbReference type="AlphaFoldDB" id="D7EI56"/>
<name>D7EI56_TRICA</name>
<keyword evidence="1" id="KW-0472">Membrane</keyword>
<evidence type="ECO:0000256" key="1">
    <source>
        <dbReference type="SAM" id="Phobius"/>
    </source>
</evidence>
<dbReference type="InParanoid" id="D7EI56"/>
<accession>D7EI56</accession>
<proteinExistence type="predicted"/>
<keyword evidence="3" id="KW-1185">Reference proteome</keyword>
<evidence type="ECO:0000313" key="2">
    <source>
        <dbReference type="EMBL" id="EFA13248.1"/>
    </source>
</evidence>
<organism evidence="2 3">
    <name type="scientific">Tribolium castaneum</name>
    <name type="common">Red flour beetle</name>
    <dbReference type="NCBI Taxonomy" id="7070"/>
    <lineage>
        <taxon>Eukaryota</taxon>
        <taxon>Metazoa</taxon>
        <taxon>Ecdysozoa</taxon>
        <taxon>Arthropoda</taxon>
        <taxon>Hexapoda</taxon>
        <taxon>Insecta</taxon>
        <taxon>Pterygota</taxon>
        <taxon>Neoptera</taxon>
        <taxon>Endopterygota</taxon>
        <taxon>Coleoptera</taxon>
        <taxon>Polyphaga</taxon>
        <taxon>Cucujiformia</taxon>
        <taxon>Tenebrionidae</taxon>
        <taxon>Tenebrionidae incertae sedis</taxon>
        <taxon>Tribolium</taxon>
    </lineage>
</organism>
<dbReference type="EMBL" id="KQ971379">
    <property type="protein sequence ID" value="EFA13248.1"/>
    <property type="molecule type" value="Genomic_DNA"/>
</dbReference>
<gene>
    <name evidence="2" type="primary">GLEAN_01518</name>
    <name evidence="2" type="ORF">TcasGA2_TC001518</name>
</gene>
<reference evidence="2 3" key="1">
    <citation type="journal article" date="2008" name="Nature">
        <title>The genome of the model beetle and pest Tribolium castaneum.</title>
        <authorList>
            <consortium name="Tribolium Genome Sequencing Consortium"/>
            <person name="Richards S."/>
            <person name="Gibbs R.A."/>
            <person name="Weinstock G.M."/>
            <person name="Brown S.J."/>
            <person name="Denell R."/>
            <person name="Beeman R.W."/>
            <person name="Gibbs R."/>
            <person name="Beeman R.W."/>
            <person name="Brown S.J."/>
            <person name="Bucher G."/>
            <person name="Friedrich M."/>
            <person name="Grimmelikhuijzen C.J."/>
            <person name="Klingler M."/>
            <person name="Lorenzen M."/>
            <person name="Richards S."/>
            <person name="Roth S."/>
            <person name="Schroder R."/>
            <person name="Tautz D."/>
            <person name="Zdobnov E.M."/>
            <person name="Muzny D."/>
            <person name="Gibbs R.A."/>
            <person name="Weinstock G.M."/>
            <person name="Attaway T."/>
            <person name="Bell S."/>
            <person name="Buhay C.J."/>
            <person name="Chandrabose M.N."/>
            <person name="Chavez D."/>
            <person name="Clerk-Blankenburg K.P."/>
            <person name="Cree A."/>
            <person name="Dao M."/>
            <person name="Davis C."/>
            <person name="Chacko J."/>
            <person name="Dinh H."/>
            <person name="Dugan-Rocha S."/>
            <person name="Fowler G."/>
            <person name="Garner T.T."/>
            <person name="Garnes J."/>
            <person name="Gnirke A."/>
            <person name="Hawes A."/>
            <person name="Hernandez J."/>
            <person name="Hines S."/>
            <person name="Holder M."/>
            <person name="Hume J."/>
            <person name="Jhangiani S.N."/>
            <person name="Joshi V."/>
            <person name="Khan Z.M."/>
            <person name="Jackson L."/>
            <person name="Kovar C."/>
            <person name="Kowis A."/>
            <person name="Lee S."/>
            <person name="Lewis L.R."/>
            <person name="Margolis J."/>
            <person name="Morgan M."/>
            <person name="Nazareth L.V."/>
            <person name="Nguyen N."/>
            <person name="Okwuonu G."/>
            <person name="Parker D."/>
            <person name="Richards S."/>
            <person name="Ruiz S.J."/>
            <person name="Santibanez J."/>
            <person name="Savard J."/>
            <person name="Scherer S.E."/>
            <person name="Schneider B."/>
            <person name="Sodergren E."/>
            <person name="Tautz D."/>
            <person name="Vattahil S."/>
            <person name="Villasana D."/>
            <person name="White C.S."/>
            <person name="Wright R."/>
            <person name="Park Y."/>
            <person name="Beeman R.W."/>
            <person name="Lord J."/>
            <person name="Oppert B."/>
            <person name="Lorenzen M."/>
            <person name="Brown S."/>
            <person name="Wang L."/>
            <person name="Savard J."/>
            <person name="Tautz D."/>
            <person name="Richards S."/>
            <person name="Weinstock G."/>
            <person name="Gibbs R.A."/>
            <person name="Liu Y."/>
            <person name="Worley K."/>
            <person name="Weinstock G."/>
            <person name="Elsik C.G."/>
            <person name="Reese J.T."/>
            <person name="Elhaik E."/>
            <person name="Landan G."/>
            <person name="Graur D."/>
            <person name="Arensburger P."/>
            <person name="Atkinson P."/>
            <person name="Beeman R.W."/>
            <person name="Beidler J."/>
            <person name="Brown S.J."/>
            <person name="Demuth J.P."/>
            <person name="Drury D.W."/>
            <person name="Du Y.Z."/>
            <person name="Fujiwara H."/>
            <person name="Lorenzen M."/>
            <person name="Maselli V."/>
            <person name="Osanai M."/>
            <person name="Park Y."/>
            <person name="Robertson H.M."/>
            <person name="Tu Z."/>
            <person name="Wang J.J."/>
            <person name="Wang S."/>
            <person name="Richards S."/>
            <person name="Song H."/>
            <person name="Zhang L."/>
            <person name="Sodergren E."/>
            <person name="Werner D."/>
            <person name="Stanke M."/>
            <person name="Morgenstern B."/>
            <person name="Solovyev V."/>
            <person name="Kosarev P."/>
            <person name="Brown G."/>
            <person name="Chen H.C."/>
            <person name="Ermolaeva O."/>
            <person name="Hlavina W."/>
            <person name="Kapustin Y."/>
            <person name="Kiryutin B."/>
            <person name="Kitts P."/>
            <person name="Maglott D."/>
            <person name="Pruitt K."/>
            <person name="Sapojnikov V."/>
            <person name="Souvorov A."/>
            <person name="Mackey A.J."/>
            <person name="Waterhouse R.M."/>
            <person name="Wyder S."/>
            <person name="Zdobnov E.M."/>
            <person name="Zdobnov E.M."/>
            <person name="Wyder S."/>
            <person name="Kriventseva E.V."/>
            <person name="Kadowaki T."/>
            <person name="Bork P."/>
            <person name="Aranda M."/>
            <person name="Bao R."/>
            <person name="Beermann A."/>
            <person name="Berns N."/>
            <person name="Bolognesi R."/>
            <person name="Bonneton F."/>
            <person name="Bopp D."/>
            <person name="Brown S.J."/>
            <person name="Bucher G."/>
            <person name="Butts T."/>
            <person name="Chaumot A."/>
            <person name="Denell R.E."/>
            <person name="Ferrier D.E."/>
            <person name="Friedrich M."/>
            <person name="Gordon C.M."/>
            <person name="Jindra M."/>
            <person name="Klingler M."/>
            <person name="Lan Q."/>
            <person name="Lattorff H.M."/>
            <person name="Laudet V."/>
            <person name="von Levetsow C."/>
            <person name="Liu Z."/>
            <person name="Lutz R."/>
            <person name="Lynch J.A."/>
            <person name="da Fonseca R.N."/>
            <person name="Posnien N."/>
            <person name="Reuter R."/>
            <person name="Roth S."/>
            <person name="Savard J."/>
            <person name="Schinko J.B."/>
            <person name="Schmitt C."/>
            <person name="Schoppmeier M."/>
            <person name="Schroder R."/>
            <person name="Shippy T.D."/>
            <person name="Simonnet F."/>
            <person name="Marques-Souza H."/>
            <person name="Tautz D."/>
            <person name="Tomoyasu Y."/>
            <person name="Trauner J."/>
            <person name="Van der Zee M."/>
            <person name="Vervoort M."/>
            <person name="Wittkopp N."/>
            <person name="Wimmer E.A."/>
            <person name="Yang X."/>
            <person name="Jones A.K."/>
            <person name="Sattelle D.B."/>
            <person name="Ebert P.R."/>
            <person name="Nelson D."/>
            <person name="Scott J.G."/>
            <person name="Beeman R.W."/>
            <person name="Muthukrishnan S."/>
            <person name="Kramer K.J."/>
            <person name="Arakane Y."/>
            <person name="Beeman R.W."/>
            <person name="Zhu Q."/>
            <person name="Hogenkamp D."/>
            <person name="Dixit R."/>
            <person name="Oppert B."/>
            <person name="Jiang H."/>
            <person name="Zou Z."/>
            <person name="Marshall J."/>
            <person name="Elpidina E."/>
            <person name="Vinokurov K."/>
            <person name="Oppert C."/>
            <person name="Zou Z."/>
            <person name="Evans J."/>
            <person name="Lu Z."/>
            <person name="Zhao P."/>
            <person name="Sumathipala N."/>
            <person name="Altincicek B."/>
            <person name="Vilcinskas A."/>
            <person name="Williams M."/>
            <person name="Hultmark D."/>
            <person name="Hetru C."/>
            <person name="Jiang H."/>
            <person name="Grimmelikhuijzen C.J."/>
            <person name="Hauser F."/>
            <person name="Cazzamali G."/>
            <person name="Williamson M."/>
            <person name="Park Y."/>
            <person name="Li B."/>
            <person name="Tanaka Y."/>
            <person name="Predel R."/>
            <person name="Neupert S."/>
            <person name="Schachtner J."/>
            <person name="Verleyen P."/>
            <person name="Raible F."/>
            <person name="Bork P."/>
            <person name="Friedrich M."/>
            <person name="Walden K.K."/>
            <person name="Robertson H.M."/>
            <person name="Angeli S."/>
            <person name="Foret S."/>
            <person name="Bucher G."/>
            <person name="Schuetz S."/>
            <person name="Maleszka R."/>
            <person name="Wimmer E.A."/>
            <person name="Beeman R.W."/>
            <person name="Lorenzen M."/>
            <person name="Tomoyasu Y."/>
            <person name="Miller S.C."/>
            <person name="Grossmann D."/>
            <person name="Bucher G."/>
        </authorList>
    </citation>
    <scope>NUCLEOTIDE SEQUENCE [LARGE SCALE GENOMIC DNA]</scope>
    <source>
        <strain evidence="2 3">Georgia GA2</strain>
    </source>
</reference>
<keyword evidence="1" id="KW-0812">Transmembrane</keyword>
<feature type="transmembrane region" description="Helical" evidence="1">
    <location>
        <begin position="66"/>
        <end position="89"/>
    </location>
</feature>
<dbReference type="Proteomes" id="UP000007266">
    <property type="component" value="Linkage group 10"/>
</dbReference>
<sequence length="97" mass="11090">MQKQQNCGNKLIKALGRQATTSATTLSFRVYKAPPCDTNRSITNWVTDEHSPEGKVSARRHRSLVIMYPISEIIILVANLSPQPVYILYKTRRKNFQ</sequence>
<keyword evidence="1" id="KW-1133">Transmembrane helix</keyword>
<reference evidence="2 3" key="2">
    <citation type="journal article" date="2010" name="Nucleic Acids Res.">
        <title>BeetleBase in 2010: revisions to provide comprehensive genomic information for Tribolium castaneum.</title>
        <authorList>
            <person name="Kim H.S."/>
            <person name="Murphy T."/>
            <person name="Xia J."/>
            <person name="Caragea D."/>
            <person name="Park Y."/>
            <person name="Beeman R.W."/>
            <person name="Lorenzen M.D."/>
            <person name="Butcher S."/>
            <person name="Manak J.R."/>
            <person name="Brown S.J."/>
        </authorList>
    </citation>
    <scope>GENOME REANNOTATION</scope>
    <source>
        <strain evidence="2 3">Georgia GA2</strain>
    </source>
</reference>
<evidence type="ECO:0000313" key="3">
    <source>
        <dbReference type="Proteomes" id="UP000007266"/>
    </source>
</evidence>